<dbReference type="GO" id="GO:0005789">
    <property type="term" value="C:endoplasmic reticulum membrane"/>
    <property type="evidence" value="ECO:0007669"/>
    <property type="project" value="UniProtKB-SubCell"/>
</dbReference>
<name>A0A226DZP5_FOLCA</name>
<dbReference type="Pfam" id="PF04420">
    <property type="entry name" value="CHD5"/>
    <property type="match status" value="1"/>
</dbReference>
<dbReference type="EMBL" id="LNIX01000009">
    <property type="protein sequence ID" value="OXA50274.1"/>
    <property type="molecule type" value="Genomic_DNA"/>
</dbReference>
<keyword evidence="4 10" id="KW-0812">Transmembrane</keyword>
<gene>
    <name evidence="11" type="ORF">Fcan01_14879</name>
</gene>
<dbReference type="GO" id="GO:0071816">
    <property type="term" value="P:tail-anchored membrane protein insertion into ER membrane"/>
    <property type="evidence" value="ECO:0007669"/>
    <property type="project" value="InterPro"/>
</dbReference>
<feature type="transmembrane region" description="Helical" evidence="10">
    <location>
        <begin position="12"/>
        <end position="29"/>
    </location>
</feature>
<evidence type="ECO:0000256" key="4">
    <source>
        <dbReference type="ARBA" id="ARBA00022692"/>
    </source>
</evidence>
<dbReference type="OrthoDB" id="69461at2759"/>
<evidence type="ECO:0000256" key="2">
    <source>
        <dbReference type="ARBA" id="ARBA00010799"/>
    </source>
</evidence>
<feature type="transmembrane region" description="Helical" evidence="10">
    <location>
        <begin position="104"/>
        <end position="125"/>
    </location>
</feature>
<keyword evidence="7 10" id="KW-0472">Membrane</keyword>
<keyword evidence="6 10" id="KW-1133">Transmembrane helix</keyword>
<keyword evidence="11" id="KW-0675">Receptor</keyword>
<dbReference type="AlphaFoldDB" id="A0A226DZP5"/>
<dbReference type="InterPro" id="IPR028945">
    <property type="entry name" value="Get1"/>
</dbReference>
<dbReference type="GO" id="GO:0043495">
    <property type="term" value="F:protein-membrane adaptor activity"/>
    <property type="evidence" value="ECO:0007669"/>
    <property type="project" value="TreeGrafter"/>
</dbReference>
<accession>A0A226DZP5</accession>
<dbReference type="Gene3D" id="1.10.287.660">
    <property type="entry name" value="Helix hairpin bin"/>
    <property type="match status" value="1"/>
</dbReference>
<keyword evidence="5" id="KW-0256">Endoplasmic reticulum</keyword>
<evidence type="ECO:0000256" key="7">
    <source>
        <dbReference type="ARBA" id="ARBA00023136"/>
    </source>
</evidence>
<dbReference type="PANTHER" id="PTHR42650">
    <property type="entry name" value="TAIL-ANCHORED PROTEIN INSERTION RECEPTOR WRB"/>
    <property type="match status" value="1"/>
</dbReference>
<evidence type="ECO:0000256" key="3">
    <source>
        <dbReference type="ARBA" id="ARBA00017951"/>
    </source>
</evidence>
<evidence type="ECO:0000313" key="12">
    <source>
        <dbReference type="Proteomes" id="UP000198287"/>
    </source>
</evidence>
<reference evidence="11 12" key="1">
    <citation type="submission" date="2015-12" db="EMBL/GenBank/DDBJ databases">
        <title>The genome of Folsomia candida.</title>
        <authorList>
            <person name="Faddeeva A."/>
            <person name="Derks M.F."/>
            <person name="Anvar Y."/>
            <person name="Smit S."/>
            <person name="Van Straalen N."/>
            <person name="Roelofs D."/>
        </authorList>
    </citation>
    <scope>NUCLEOTIDE SEQUENCE [LARGE SCALE GENOMIC DNA]</scope>
    <source>
        <strain evidence="11 12">VU population</strain>
        <tissue evidence="11">Whole body</tissue>
    </source>
</reference>
<proteinExistence type="inferred from homology"/>
<sequence length="237" mass="27141">MSIIKQSKVEYDIFLVLLIPILILITKFIPKLSTWISTRFYRLTSKEADQVREIIQIRKEMGAMSMVDEFAKYAKLQRKLNQLTLDLESSGDCRKSIQTKIYRWTMGILSGLVAIIYLSLLGFVGTSTPVFVVPKTWYFPIQQMNQKTFTSITYGGWVVGWLPEKASPPPLTRIYTDIFVPDLSFCHCPPAKESLGKLRLVQPWTLKFNVGVCGGFTNSLVPLLPPFLWDYSSREIE</sequence>
<evidence type="ECO:0000256" key="9">
    <source>
        <dbReference type="ARBA" id="ARBA00033006"/>
    </source>
</evidence>
<evidence type="ECO:0000256" key="5">
    <source>
        <dbReference type="ARBA" id="ARBA00022824"/>
    </source>
</evidence>
<dbReference type="STRING" id="158441.A0A226DZP5"/>
<evidence type="ECO:0000256" key="10">
    <source>
        <dbReference type="SAM" id="Phobius"/>
    </source>
</evidence>
<protein>
    <recommendedName>
        <fullName evidence="3">Guided entry of tail-anchored proteins factor 1</fullName>
    </recommendedName>
    <alternativeName>
        <fullName evidence="8">Tail-anchored protein insertion receptor WRB</fullName>
    </alternativeName>
    <alternativeName>
        <fullName evidence="9">Tryptophan-rich basic protein</fullName>
    </alternativeName>
</protein>
<dbReference type="PANTHER" id="PTHR42650:SF1">
    <property type="entry name" value="GUIDED ENTRY OF TAIL-ANCHORED PROTEINS FACTOR 1"/>
    <property type="match status" value="1"/>
</dbReference>
<keyword evidence="12" id="KW-1185">Reference proteome</keyword>
<evidence type="ECO:0000256" key="6">
    <source>
        <dbReference type="ARBA" id="ARBA00022989"/>
    </source>
</evidence>
<evidence type="ECO:0000313" key="11">
    <source>
        <dbReference type="EMBL" id="OXA50274.1"/>
    </source>
</evidence>
<comment type="similarity">
    <text evidence="2">Belongs to the WRB/GET1 family.</text>
</comment>
<evidence type="ECO:0000256" key="1">
    <source>
        <dbReference type="ARBA" id="ARBA00004477"/>
    </source>
</evidence>
<evidence type="ECO:0000256" key="8">
    <source>
        <dbReference type="ARBA" id="ARBA00032437"/>
    </source>
</evidence>
<dbReference type="GO" id="GO:0043529">
    <property type="term" value="C:GET complex"/>
    <property type="evidence" value="ECO:0007669"/>
    <property type="project" value="TreeGrafter"/>
</dbReference>
<comment type="subcellular location">
    <subcellularLocation>
        <location evidence="1">Endoplasmic reticulum membrane</location>
        <topology evidence="1">Multi-pass membrane protein</topology>
    </subcellularLocation>
</comment>
<organism evidence="11 12">
    <name type="scientific">Folsomia candida</name>
    <name type="common">Springtail</name>
    <dbReference type="NCBI Taxonomy" id="158441"/>
    <lineage>
        <taxon>Eukaryota</taxon>
        <taxon>Metazoa</taxon>
        <taxon>Ecdysozoa</taxon>
        <taxon>Arthropoda</taxon>
        <taxon>Hexapoda</taxon>
        <taxon>Collembola</taxon>
        <taxon>Entomobryomorpha</taxon>
        <taxon>Isotomoidea</taxon>
        <taxon>Isotomidae</taxon>
        <taxon>Proisotominae</taxon>
        <taxon>Folsomia</taxon>
    </lineage>
</organism>
<comment type="caution">
    <text evidence="11">The sequence shown here is derived from an EMBL/GenBank/DDBJ whole genome shotgun (WGS) entry which is preliminary data.</text>
</comment>
<dbReference type="Proteomes" id="UP000198287">
    <property type="component" value="Unassembled WGS sequence"/>
</dbReference>
<dbReference type="InterPro" id="IPR029012">
    <property type="entry name" value="Helix_hairpin_bin_sf"/>
</dbReference>